<protein>
    <submittedName>
        <fullName evidence="2">Uncharacterized protein</fullName>
    </submittedName>
</protein>
<evidence type="ECO:0000256" key="1">
    <source>
        <dbReference type="SAM" id="SignalP"/>
    </source>
</evidence>
<keyword evidence="1" id="KW-0732">Signal</keyword>
<dbReference type="Proteomes" id="UP001497623">
    <property type="component" value="Unassembled WGS sequence"/>
</dbReference>
<name>A0AAV2RUY2_MEGNR</name>
<reference evidence="2 3" key="1">
    <citation type="submission" date="2024-05" db="EMBL/GenBank/DDBJ databases">
        <authorList>
            <person name="Wallberg A."/>
        </authorList>
    </citation>
    <scope>NUCLEOTIDE SEQUENCE [LARGE SCALE GENOMIC DNA]</scope>
</reference>
<feature type="non-terminal residue" evidence="2">
    <location>
        <position position="99"/>
    </location>
</feature>
<evidence type="ECO:0000313" key="2">
    <source>
        <dbReference type="EMBL" id="CAL4139154.1"/>
    </source>
</evidence>
<dbReference type="EMBL" id="CAXKWB010031200">
    <property type="protein sequence ID" value="CAL4139154.1"/>
    <property type="molecule type" value="Genomic_DNA"/>
</dbReference>
<dbReference type="AlphaFoldDB" id="A0AAV2RUY2"/>
<accession>A0AAV2RUY2</accession>
<comment type="caution">
    <text evidence="2">The sequence shown here is derived from an EMBL/GenBank/DDBJ whole genome shotgun (WGS) entry which is preliminary data.</text>
</comment>
<keyword evidence="3" id="KW-1185">Reference proteome</keyword>
<sequence>MGNNLIKFIIILLLNSCSVQSTLEEAECKFFTSGSLGSSGYGSEVLRTYREDLTLWFWSAHDKFGVRLYFSVDEDGSFDDYFWFAVTQKNKWHNISLLQ</sequence>
<feature type="signal peptide" evidence="1">
    <location>
        <begin position="1"/>
        <end position="21"/>
    </location>
</feature>
<organism evidence="2 3">
    <name type="scientific">Meganyctiphanes norvegica</name>
    <name type="common">Northern krill</name>
    <name type="synonym">Thysanopoda norvegica</name>
    <dbReference type="NCBI Taxonomy" id="48144"/>
    <lineage>
        <taxon>Eukaryota</taxon>
        <taxon>Metazoa</taxon>
        <taxon>Ecdysozoa</taxon>
        <taxon>Arthropoda</taxon>
        <taxon>Crustacea</taxon>
        <taxon>Multicrustacea</taxon>
        <taxon>Malacostraca</taxon>
        <taxon>Eumalacostraca</taxon>
        <taxon>Eucarida</taxon>
        <taxon>Euphausiacea</taxon>
        <taxon>Euphausiidae</taxon>
        <taxon>Meganyctiphanes</taxon>
    </lineage>
</organism>
<gene>
    <name evidence="2" type="ORF">MNOR_LOCUS28379</name>
</gene>
<proteinExistence type="predicted"/>
<feature type="chain" id="PRO_5043584637" evidence="1">
    <location>
        <begin position="22"/>
        <end position="99"/>
    </location>
</feature>
<evidence type="ECO:0000313" key="3">
    <source>
        <dbReference type="Proteomes" id="UP001497623"/>
    </source>
</evidence>